<dbReference type="AlphaFoldDB" id="A0A1F4UJI8"/>
<comment type="caution">
    <text evidence="2">The sequence shown here is derived from an EMBL/GenBank/DDBJ whole genome shotgun (WGS) entry which is preliminary data.</text>
</comment>
<gene>
    <name evidence="2" type="ORF">A2V49_04710</name>
</gene>
<reference evidence="2 3" key="1">
    <citation type="journal article" date="2016" name="Nat. Commun.">
        <title>Thousands of microbial genomes shed light on interconnected biogeochemical processes in an aquifer system.</title>
        <authorList>
            <person name="Anantharaman K."/>
            <person name="Brown C.T."/>
            <person name="Hug L.A."/>
            <person name="Sharon I."/>
            <person name="Castelle C.J."/>
            <person name="Probst A.J."/>
            <person name="Thomas B.C."/>
            <person name="Singh A."/>
            <person name="Wilkins M.J."/>
            <person name="Karaoz U."/>
            <person name="Brodie E.L."/>
            <person name="Williams K.H."/>
            <person name="Hubbard S.S."/>
            <person name="Banfield J.F."/>
        </authorList>
    </citation>
    <scope>NUCLEOTIDE SEQUENCE [LARGE SCALE GENOMIC DNA]</scope>
</reference>
<accession>A0A1F4UJI8</accession>
<evidence type="ECO:0000313" key="2">
    <source>
        <dbReference type="EMBL" id="OGC45124.1"/>
    </source>
</evidence>
<evidence type="ECO:0000313" key="3">
    <source>
        <dbReference type="Proteomes" id="UP000178615"/>
    </source>
</evidence>
<evidence type="ECO:0000256" key="1">
    <source>
        <dbReference type="SAM" id="Phobius"/>
    </source>
</evidence>
<keyword evidence="1" id="KW-0812">Transmembrane</keyword>
<proteinExistence type="predicted"/>
<keyword evidence="1" id="KW-0472">Membrane</keyword>
<name>A0A1F4UJI8_UNCKA</name>
<feature type="transmembrane region" description="Helical" evidence="1">
    <location>
        <begin position="18"/>
        <end position="39"/>
    </location>
</feature>
<dbReference type="EMBL" id="MEUV01000051">
    <property type="protein sequence ID" value="OGC45124.1"/>
    <property type="molecule type" value="Genomic_DNA"/>
</dbReference>
<keyword evidence="1" id="KW-1133">Transmembrane helix</keyword>
<protein>
    <submittedName>
        <fullName evidence="2">Uncharacterized protein</fullName>
    </submittedName>
</protein>
<sequence length="87" mass="9722">MEENTITFLQKLKERKGLIILSLFLILTIFSFILLLSGAQDCELINIHEGVKKDCDCKGLILTVKSTTSSGERKTVCLGIISNKTKY</sequence>
<organism evidence="2 3">
    <name type="scientific">candidate division WWE3 bacterium RBG_19FT_COMBO_34_6</name>
    <dbReference type="NCBI Taxonomy" id="1802612"/>
    <lineage>
        <taxon>Bacteria</taxon>
        <taxon>Katanobacteria</taxon>
    </lineage>
</organism>
<dbReference type="Proteomes" id="UP000178615">
    <property type="component" value="Unassembled WGS sequence"/>
</dbReference>